<dbReference type="RefSeq" id="WP_328278165.1">
    <property type="nucleotide sequence ID" value="NZ_JARTLD010000030.1"/>
</dbReference>
<name>A0ABU6PVK4_9BACL</name>
<comment type="caution">
    <text evidence="2">The sequence shown here is derived from an EMBL/GenBank/DDBJ whole genome shotgun (WGS) entry which is preliminary data.</text>
</comment>
<accession>A0ABU6PVK4</accession>
<sequence>MESGSKWGIRIQEIPVGRDLLVIVTGGAAHIGSVATAHLSEGSSGETVVQTADVPGHREHELASEMASKAAGMLGVTVTVAAGIHFDDLERSEIQEIVAEAHSAFNQFLADKATALRENFFVNFETTSKKLRK</sequence>
<evidence type="ECO:0000313" key="3">
    <source>
        <dbReference type="Proteomes" id="UP001343257"/>
    </source>
</evidence>
<dbReference type="InterPro" id="IPR048844">
    <property type="entry name" value="LpdD_chaperone-like"/>
</dbReference>
<organism evidence="2 3">
    <name type="scientific">Paenibacillus chibensis</name>
    <dbReference type="NCBI Taxonomy" id="59846"/>
    <lineage>
        <taxon>Bacteria</taxon>
        <taxon>Bacillati</taxon>
        <taxon>Bacillota</taxon>
        <taxon>Bacilli</taxon>
        <taxon>Bacillales</taxon>
        <taxon>Paenibacillaceae</taxon>
        <taxon>Paenibacillus</taxon>
    </lineage>
</organism>
<feature type="domain" description="Prenylated flavin chaperone LpdD-like" evidence="1">
    <location>
        <begin position="6"/>
        <end position="110"/>
    </location>
</feature>
<keyword evidence="3" id="KW-1185">Reference proteome</keyword>
<dbReference type="EMBL" id="JARTLD010000030">
    <property type="protein sequence ID" value="MED5018065.1"/>
    <property type="molecule type" value="Genomic_DNA"/>
</dbReference>
<reference evidence="2 3" key="1">
    <citation type="submission" date="2023-03" db="EMBL/GenBank/DDBJ databases">
        <title>Bacillus Genome Sequencing.</title>
        <authorList>
            <person name="Dunlap C."/>
        </authorList>
    </citation>
    <scope>NUCLEOTIDE SEQUENCE [LARGE SCALE GENOMIC DNA]</scope>
    <source>
        <strain evidence="2 3">NRS-52</strain>
    </source>
</reference>
<dbReference type="Proteomes" id="UP001343257">
    <property type="component" value="Unassembled WGS sequence"/>
</dbReference>
<dbReference type="Pfam" id="PF21758">
    <property type="entry name" value="PAC_bac"/>
    <property type="match status" value="1"/>
</dbReference>
<protein>
    <recommendedName>
        <fullName evidence="1">Prenylated flavin chaperone LpdD-like domain-containing protein</fullName>
    </recommendedName>
</protein>
<evidence type="ECO:0000259" key="1">
    <source>
        <dbReference type="Pfam" id="PF21758"/>
    </source>
</evidence>
<evidence type="ECO:0000313" key="2">
    <source>
        <dbReference type="EMBL" id="MED5018065.1"/>
    </source>
</evidence>
<proteinExistence type="predicted"/>
<gene>
    <name evidence="2" type="ORF">P9847_12205</name>
</gene>